<gene>
    <name evidence="5" type="ORF">I4I81_30320</name>
</gene>
<reference evidence="5 6" key="1">
    <citation type="submission" date="2020-11" db="EMBL/GenBank/DDBJ databases">
        <title>Pseudonocardia abyssalis sp. nov. and Pseudonocardia oceani sp. nov., description and phylogenomic analysis of two novel actinomycetes isolated from the deep Southern Ocean.</title>
        <authorList>
            <person name="Parra J."/>
        </authorList>
    </citation>
    <scope>NUCLEOTIDE SEQUENCE [LARGE SCALE GENOMIC DNA]</scope>
    <source>
        <strain evidence="5 6">KRD-168</strain>
    </source>
</reference>
<feature type="domain" description="Thiolase-like protein type 1 additional C-terminal" evidence="4">
    <location>
        <begin position="420"/>
        <end position="496"/>
    </location>
</feature>
<evidence type="ECO:0000256" key="2">
    <source>
        <dbReference type="ARBA" id="ARBA00022679"/>
    </source>
</evidence>
<proteinExistence type="inferred from homology"/>
<keyword evidence="2" id="KW-0808">Transferase</keyword>
<comment type="caution">
    <text evidence="5">The sequence shown here is derived from an EMBL/GenBank/DDBJ whole genome shotgun (WGS) entry which is preliminary data.</text>
</comment>
<dbReference type="InterPro" id="IPR040771">
    <property type="entry name" value="TLP1_add_C"/>
</dbReference>
<sequence length="506" mass="52357">MARGPGGVCSVAVVTSDERRPVLVGVGQVRGNRERTVEGAREPFPLILDAVRAAATDGGIDLTTLDAVCTVHVASWAYDDLAARVAREIGATPRHTLDTGVGGQRPAELLEQAAARIAAGDSRVALIVGGEAQASVQALWRNGIDPAERWSATPGGPPSFEETGLRSDAMTRTGLVLPTRVYPLFENALRAARGESPERAARASAELYAAFSQVAATNPAAWNPEPRSADEIATVGPGNRMVCEPYPLSLNAMPMVDQAAAVVVTSLAAAREAGVPEDRIVHVWGGAGAHDAADALARPSFAASAALSDVLDRTLAATGLSAADLDVIDVYSCFPVVPKLVGEHLGIAPPVGVTGGHSAFGGPLSSYTLHALVAVTEHLRRERGTALVHGNGGYLTHEHALVVSTTPHDYVGDPESRDTAGPGPAVRERVDGEEVTVETATVEHGRDGTPAQGFLVARTAEGARYCASTVPGDVASARALSLGLGETVGRRVRATTTGEHVVVETT</sequence>
<keyword evidence="3" id="KW-0012">Acyltransferase</keyword>
<protein>
    <submittedName>
        <fullName evidence="5">Acetyl-CoA acetyltransferase</fullName>
    </submittedName>
</protein>
<organism evidence="5 6">
    <name type="scientific">Pseudonocardia abyssalis</name>
    <dbReference type="NCBI Taxonomy" id="2792008"/>
    <lineage>
        <taxon>Bacteria</taxon>
        <taxon>Bacillati</taxon>
        <taxon>Actinomycetota</taxon>
        <taxon>Actinomycetes</taxon>
        <taxon>Pseudonocardiales</taxon>
        <taxon>Pseudonocardiaceae</taxon>
        <taxon>Pseudonocardia</taxon>
    </lineage>
</organism>
<evidence type="ECO:0000256" key="1">
    <source>
        <dbReference type="ARBA" id="ARBA00010982"/>
    </source>
</evidence>
<dbReference type="EMBL" id="JADQDK010000001">
    <property type="protein sequence ID" value="MBW0138528.1"/>
    <property type="molecule type" value="Genomic_DNA"/>
</dbReference>
<dbReference type="Pfam" id="PF18313">
    <property type="entry name" value="TLP1_add_C"/>
    <property type="match status" value="1"/>
</dbReference>
<name>A0ABS6V1Z1_9PSEU</name>
<dbReference type="Proteomes" id="UP000694287">
    <property type="component" value="Unassembled WGS sequence"/>
</dbReference>
<evidence type="ECO:0000259" key="4">
    <source>
        <dbReference type="Pfam" id="PF18313"/>
    </source>
</evidence>
<comment type="similarity">
    <text evidence="1">Belongs to the thiolase-like superfamily. Thiolase family.</text>
</comment>
<accession>A0ABS6V1Z1</accession>
<evidence type="ECO:0000313" key="5">
    <source>
        <dbReference type="EMBL" id="MBW0138528.1"/>
    </source>
</evidence>
<evidence type="ECO:0000256" key="3">
    <source>
        <dbReference type="ARBA" id="ARBA00023315"/>
    </source>
</evidence>
<evidence type="ECO:0000313" key="6">
    <source>
        <dbReference type="Proteomes" id="UP000694287"/>
    </source>
</evidence>
<keyword evidence="6" id="KW-1185">Reference proteome</keyword>
<dbReference type="PANTHER" id="PTHR18919">
    <property type="entry name" value="ACETYL-COA C-ACYLTRANSFERASE"/>
    <property type="match status" value="1"/>
</dbReference>
<dbReference type="PANTHER" id="PTHR18919:SF139">
    <property type="entry name" value="THIOLASE-LIKE PROTEIN TYPE 1 ADDITIONAL C-TERMINAL DOMAIN-CONTAINING PROTEIN"/>
    <property type="match status" value="1"/>
</dbReference>